<dbReference type="OrthoDB" id="9817794at2"/>
<organism evidence="1 2">
    <name type="scientific">Amycolatopsis cihanbeyliensis</name>
    <dbReference type="NCBI Taxonomy" id="1128664"/>
    <lineage>
        <taxon>Bacteria</taxon>
        <taxon>Bacillati</taxon>
        <taxon>Actinomycetota</taxon>
        <taxon>Actinomycetes</taxon>
        <taxon>Pseudonocardiales</taxon>
        <taxon>Pseudonocardiaceae</taxon>
        <taxon>Amycolatopsis</taxon>
    </lineage>
</organism>
<reference evidence="1 2" key="1">
    <citation type="submission" date="2019-06" db="EMBL/GenBank/DDBJ databases">
        <title>Sequencing the genomes of 1000 actinobacteria strains.</title>
        <authorList>
            <person name="Klenk H.-P."/>
        </authorList>
    </citation>
    <scope>NUCLEOTIDE SEQUENCE [LARGE SCALE GENOMIC DNA]</scope>
    <source>
        <strain evidence="1 2">DSM 45679</strain>
    </source>
</reference>
<comment type="caution">
    <text evidence="1">The sequence shown here is derived from an EMBL/GenBank/DDBJ whole genome shotgun (WGS) entry which is preliminary data.</text>
</comment>
<dbReference type="AlphaFoldDB" id="A0A542DFE3"/>
<keyword evidence="2" id="KW-1185">Reference proteome</keyword>
<proteinExistence type="predicted"/>
<dbReference type="RefSeq" id="WP_141996573.1">
    <property type="nucleotide sequence ID" value="NZ_VFML01000001.1"/>
</dbReference>
<gene>
    <name evidence="1" type="ORF">FB471_1464</name>
</gene>
<sequence>MDPLSAANADEMLNICEASAAGVAGRLERWDAAEPVVASALDAGLGVLGNVTNADLEAVTAWRPPRRGNSVYLDTTTVVTAARLLAGERTWLTPLTLWDLATVAERVVLTDRVYYTGEHLVQAAELNGLLGDDVFVSVPPLAGEHDDPLSAVYRRNLAAYRDLIAPLVHSRPRPDGTYWADAVKQVTDAWSLLTGRPVRAGQALVPREAQRWFTPKVEVVPDSYLDDLPMASDRSGRPVLGDITYRAYASQTFANLLGVPYAPATARMPFRHHFCRRCWELDDRLRTGEAATEAYRQLAKDTDLVLPVFLAVALADAGRIDQIWPRLAELREKARGFRKHRVELDESLALGEVSDTSRRLLTAVRSEAFKLTELLGFGYQLIAHVASRIVRATPPQLPDEVATLEGIARSTLPADLRKRLWWSVFKPDLRFLTHIRTQSRHMTDAMPKIGRLWGLPPSHGERFRTRFEQLAGLRIVA</sequence>
<name>A0A542DFE3_AMYCI</name>
<protein>
    <submittedName>
        <fullName evidence="1">Uncharacterized protein</fullName>
    </submittedName>
</protein>
<evidence type="ECO:0000313" key="2">
    <source>
        <dbReference type="Proteomes" id="UP000320876"/>
    </source>
</evidence>
<dbReference type="Proteomes" id="UP000320876">
    <property type="component" value="Unassembled WGS sequence"/>
</dbReference>
<accession>A0A542DFE3</accession>
<evidence type="ECO:0000313" key="1">
    <source>
        <dbReference type="EMBL" id="TQJ01751.1"/>
    </source>
</evidence>
<dbReference type="EMBL" id="VFML01000001">
    <property type="protein sequence ID" value="TQJ01751.1"/>
    <property type="molecule type" value="Genomic_DNA"/>
</dbReference>